<feature type="compositionally biased region" description="Basic and acidic residues" evidence="1">
    <location>
        <begin position="98"/>
        <end position="114"/>
    </location>
</feature>
<sequence length="146" mass="17255">MHQSDRVLRKFGFRQPIPVAPEVLDDHHKIDLRQLHTDWPRFWSHYIQIWEDQYDYIPTRELIIVPELAYVLEYMPWFRIHGKLYLLSAEERQRQLCVQRERHGPLNPRRRDNDVGPSTTPTQSPGPAIAPTQLPGPTLQQMTPTA</sequence>
<comment type="caution">
    <text evidence="2">The sequence shown here is derived from an EMBL/GenBank/DDBJ whole genome shotgun (WGS) entry which is preliminary data.</text>
</comment>
<evidence type="ECO:0000313" key="3">
    <source>
        <dbReference type="Proteomes" id="UP000593561"/>
    </source>
</evidence>
<feature type="compositionally biased region" description="Low complexity" evidence="1">
    <location>
        <begin position="116"/>
        <end position="127"/>
    </location>
</feature>
<accession>A0A7J8TDA1</accession>
<keyword evidence="3" id="KW-1185">Reference proteome</keyword>
<dbReference type="AlphaFoldDB" id="A0A7J8TDA1"/>
<protein>
    <recommendedName>
        <fullName evidence="4">Aminotransferase-like plant mobile domain-containing protein</fullName>
    </recommendedName>
</protein>
<evidence type="ECO:0008006" key="4">
    <source>
        <dbReference type="Google" id="ProtNLM"/>
    </source>
</evidence>
<feature type="region of interest" description="Disordered" evidence="1">
    <location>
        <begin position="98"/>
        <end position="146"/>
    </location>
</feature>
<proteinExistence type="predicted"/>
<organism evidence="2 3">
    <name type="scientific">Gossypium davidsonii</name>
    <name type="common">Davidson's cotton</name>
    <name type="synonym">Gossypium klotzschianum subsp. davidsonii</name>
    <dbReference type="NCBI Taxonomy" id="34287"/>
    <lineage>
        <taxon>Eukaryota</taxon>
        <taxon>Viridiplantae</taxon>
        <taxon>Streptophyta</taxon>
        <taxon>Embryophyta</taxon>
        <taxon>Tracheophyta</taxon>
        <taxon>Spermatophyta</taxon>
        <taxon>Magnoliopsida</taxon>
        <taxon>eudicotyledons</taxon>
        <taxon>Gunneridae</taxon>
        <taxon>Pentapetalae</taxon>
        <taxon>rosids</taxon>
        <taxon>malvids</taxon>
        <taxon>Malvales</taxon>
        <taxon>Malvaceae</taxon>
        <taxon>Malvoideae</taxon>
        <taxon>Gossypium</taxon>
    </lineage>
</organism>
<evidence type="ECO:0000313" key="2">
    <source>
        <dbReference type="EMBL" id="MBA0636185.1"/>
    </source>
</evidence>
<dbReference type="EMBL" id="JABFAC010244794">
    <property type="protein sequence ID" value="MBA0636185.1"/>
    <property type="molecule type" value="Genomic_DNA"/>
</dbReference>
<dbReference type="Proteomes" id="UP000593561">
    <property type="component" value="Unassembled WGS sequence"/>
</dbReference>
<evidence type="ECO:0000256" key="1">
    <source>
        <dbReference type="SAM" id="MobiDB-lite"/>
    </source>
</evidence>
<name>A0A7J8TDA1_GOSDV</name>
<reference evidence="2 3" key="1">
    <citation type="journal article" date="2019" name="Genome Biol. Evol.">
        <title>Insights into the evolution of the New World diploid cottons (Gossypium, subgenus Houzingenia) based on genome sequencing.</title>
        <authorList>
            <person name="Grover C.E."/>
            <person name="Arick M.A. 2nd"/>
            <person name="Thrash A."/>
            <person name="Conover J.L."/>
            <person name="Sanders W.S."/>
            <person name="Peterson D.G."/>
            <person name="Frelichowski J.E."/>
            <person name="Scheffler J.A."/>
            <person name="Scheffler B.E."/>
            <person name="Wendel J.F."/>
        </authorList>
    </citation>
    <scope>NUCLEOTIDE SEQUENCE [LARGE SCALE GENOMIC DNA]</scope>
    <source>
        <strain evidence="2">27</strain>
        <tissue evidence="2">Leaf</tissue>
    </source>
</reference>
<gene>
    <name evidence="2" type="ORF">Godav_024803</name>
</gene>